<dbReference type="Gene3D" id="3.30.70.270">
    <property type="match status" value="1"/>
</dbReference>
<dbReference type="InterPro" id="IPR050469">
    <property type="entry name" value="Diguanylate_Cyclase"/>
</dbReference>
<dbReference type="InterPro" id="IPR000160">
    <property type="entry name" value="GGDEF_dom"/>
</dbReference>
<dbReference type="Pfam" id="PF00990">
    <property type="entry name" value="GGDEF"/>
    <property type="match status" value="1"/>
</dbReference>
<dbReference type="EC" id="2.7.7.65" evidence="1"/>
<feature type="transmembrane region" description="Helical" evidence="3">
    <location>
        <begin position="187"/>
        <end position="206"/>
    </location>
</feature>
<feature type="transmembrane region" description="Helical" evidence="3">
    <location>
        <begin position="159"/>
        <end position="175"/>
    </location>
</feature>
<evidence type="ECO:0000259" key="4">
    <source>
        <dbReference type="PROSITE" id="PS50887"/>
    </source>
</evidence>
<feature type="transmembrane region" description="Helical" evidence="3">
    <location>
        <begin position="134"/>
        <end position="152"/>
    </location>
</feature>
<dbReference type="NCBIfam" id="TIGR00254">
    <property type="entry name" value="GGDEF"/>
    <property type="match status" value="1"/>
</dbReference>
<protein>
    <recommendedName>
        <fullName evidence="1">diguanylate cyclase</fullName>
        <ecNumber evidence="1">2.7.7.65</ecNumber>
    </recommendedName>
</protein>
<dbReference type="SMART" id="SM00267">
    <property type="entry name" value="GGDEF"/>
    <property type="match status" value="1"/>
</dbReference>
<dbReference type="GO" id="GO:0052621">
    <property type="term" value="F:diguanylate cyclase activity"/>
    <property type="evidence" value="ECO:0007669"/>
    <property type="project" value="UniProtKB-EC"/>
</dbReference>
<dbReference type="AlphaFoldDB" id="A0A7W6P219"/>
<feature type="transmembrane region" description="Helical" evidence="3">
    <location>
        <begin position="81"/>
        <end position="98"/>
    </location>
</feature>
<dbReference type="GO" id="GO:0005886">
    <property type="term" value="C:plasma membrane"/>
    <property type="evidence" value="ECO:0007669"/>
    <property type="project" value="TreeGrafter"/>
</dbReference>
<proteinExistence type="predicted"/>
<feature type="transmembrane region" description="Helical" evidence="3">
    <location>
        <begin position="110"/>
        <end position="128"/>
    </location>
</feature>
<dbReference type="SUPFAM" id="SSF55073">
    <property type="entry name" value="Nucleotide cyclase"/>
    <property type="match status" value="1"/>
</dbReference>
<keyword evidence="6" id="KW-1185">Reference proteome</keyword>
<evidence type="ECO:0000256" key="1">
    <source>
        <dbReference type="ARBA" id="ARBA00012528"/>
    </source>
</evidence>
<gene>
    <name evidence="5" type="ORF">GGQ66_003542</name>
</gene>
<dbReference type="EMBL" id="JACIDU010000016">
    <property type="protein sequence ID" value="MBB4104959.1"/>
    <property type="molecule type" value="Genomic_DNA"/>
</dbReference>
<dbReference type="Proteomes" id="UP000584824">
    <property type="component" value="Unassembled WGS sequence"/>
</dbReference>
<keyword evidence="3" id="KW-1133">Transmembrane helix</keyword>
<comment type="caution">
    <text evidence="5">The sequence shown here is derived from an EMBL/GenBank/DDBJ whole genome shotgun (WGS) entry which is preliminary data.</text>
</comment>
<dbReference type="PANTHER" id="PTHR45138:SF9">
    <property type="entry name" value="DIGUANYLATE CYCLASE DGCM-RELATED"/>
    <property type="match status" value="1"/>
</dbReference>
<dbReference type="FunFam" id="3.30.70.270:FF:000001">
    <property type="entry name" value="Diguanylate cyclase domain protein"/>
    <property type="match status" value="1"/>
</dbReference>
<accession>A0A7W6P219</accession>
<keyword evidence="3" id="KW-0812">Transmembrane</keyword>
<dbReference type="InterPro" id="IPR029787">
    <property type="entry name" value="Nucleotide_cyclase"/>
</dbReference>
<keyword evidence="3" id="KW-0472">Membrane</keyword>
<dbReference type="RefSeq" id="WP_183794034.1">
    <property type="nucleotide sequence ID" value="NZ_JACIDU010000016.1"/>
</dbReference>
<feature type="domain" description="GGDEF" evidence="4">
    <location>
        <begin position="255"/>
        <end position="388"/>
    </location>
</feature>
<dbReference type="InterPro" id="IPR043128">
    <property type="entry name" value="Rev_trsase/Diguanyl_cyclase"/>
</dbReference>
<dbReference type="PROSITE" id="PS50887">
    <property type="entry name" value="GGDEF"/>
    <property type="match status" value="1"/>
</dbReference>
<sequence>MTWRNFEQDRYSRQIASGFQYLAFEPELEAEYREAVIDEQRGAARICAMFGLIVWTGFALLDFKRLSDANLWNHIDWQVRLWLGGRWTIWLVLLIGILKARNPRFHYDALYWFGYVAIGAVAATTAHIARLKGVIAVDSSLIVVVVAAFMPLGFTFYRAVAGAMIVAFIGTTFLLSGSDLRPGPERLQLAAILLMAIPVAAIGGFLRERSARFNFLLQRKAALEATTDPLTGLPNRRWLAAHADTVLRQAARNADDVVVAMVDIDHFKKFNDRYGHMEGDAVIRLVGRSLAEIARRPMDIVARTGGEEFCVLLYKTTKDAGHKLFCEALERLSDTRIAHEGSPHTLLTASIGATHHKGHATLDDLMARADKALYTAKVQGRAQIIWSA</sequence>
<evidence type="ECO:0000256" key="3">
    <source>
        <dbReference type="SAM" id="Phobius"/>
    </source>
</evidence>
<name>A0A7W6P219_9HYPH</name>
<evidence type="ECO:0000256" key="2">
    <source>
        <dbReference type="ARBA" id="ARBA00034247"/>
    </source>
</evidence>
<dbReference type="GO" id="GO:0043709">
    <property type="term" value="P:cell adhesion involved in single-species biofilm formation"/>
    <property type="evidence" value="ECO:0007669"/>
    <property type="project" value="TreeGrafter"/>
</dbReference>
<organism evidence="5 6">
    <name type="scientific">Allorhizobium borbori</name>
    <dbReference type="NCBI Taxonomy" id="485907"/>
    <lineage>
        <taxon>Bacteria</taxon>
        <taxon>Pseudomonadati</taxon>
        <taxon>Pseudomonadota</taxon>
        <taxon>Alphaproteobacteria</taxon>
        <taxon>Hyphomicrobiales</taxon>
        <taxon>Rhizobiaceae</taxon>
        <taxon>Rhizobium/Agrobacterium group</taxon>
        <taxon>Allorhizobium</taxon>
    </lineage>
</organism>
<comment type="catalytic activity">
    <reaction evidence="2">
        <text>2 GTP = 3',3'-c-di-GMP + 2 diphosphate</text>
        <dbReference type="Rhea" id="RHEA:24898"/>
        <dbReference type="ChEBI" id="CHEBI:33019"/>
        <dbReference type="ChEBI" id="CHEBI:37565"/>
        <dbReference type="ChEBI" id="CHEBI:58805"/>
        <dbReference type="EC" id="2.7.7.65"/>
    </reaction>
</comment>
<reference evidence="5 6" key="1">
    <citation type="submission" date="2020-08" db="EMBL/GenBank/DDBJ databases">
        <title>Genomic Encyclopedia of Type Strains, Phase IV (KMG-IV): sequencing the most valuable type-strain genomes for metagenomic binning, comparative biology and taxonomic classification.</title>
        <authorList>
            <person name="Goeker M."/>
        </authorList>
    </citation>
    <scope>NUCLEOTIDE SEQUENCE [LARGE SCALE GENOMIC DNA]</scope>
    <source>
        <strain evidence="5 6">DSM 26385</strain>
    </source>
</reference>
<dbReference type="GO" id="GO:1902201">
    <property type="term" value="P:negative regulation of bacterial-type flagellum-dependent cell motility"/>
    <property type="evidence" value="ECO:0007669"/>
    <property type="project" value="TreeGrafter"/>
</dbReference>
<feature type="transmembrane region" description="Helical" evidence="3">
    <location>
        <begin position="42"/>
        <end position="61"/>
    </location>
</feature>
<evidence type="ECO:0000313" key="5">
    <source>
        <dbReference type="EMBL" id="MBB4104959.1"/>
    </source>
</evidence>
<dbReference type="CDD" id="cd01949">
    <property type="entry name" value="GGDEF"/>
    <property type="match status" value="1"/>
</dbReference>
<evidence type="ECO:0000313" key="6">
    <source>
        <dbReference type="Proteomes" id="UP000584824"/>
    </source>
</evidence>
<dbReference type="PANTHER" id="PTHR45138">
    <property type="entry name" value="REGULATORY COMPONENTS OF SENSORY TRANSDUCTION SYSTEM"/>
    <property type="match status" value="1"/>
</dbReference>